<dbReference type="Pfam" id="PF24681">
    <property type="entry name" value="Kelch_KLHDC2_KLHL20_DRC7"/>
    <property type="match status" value="1"/>
</dbReference>
<feature type="chain" id="PRO_5022048422" evidence="3">
    <location>
        <begin position="30"/>
        <end position="327"/>
    </location>
</feature>
<dbReference type="OrthoDB" id="10027872at2759"/>
<evidence type="ECO:0000256" key="1">
    <source>
        <dbReference type="ARBA" id="ARBA00022441"/>
    </source>
</evidence>
<dbReference type="OMA" id="NDEVIFC"/>
<dbReference type="InterPro" id="IPR015915">
    <property type="entry name" value="Kelch-typ_b-propeller"/>
</dbReference>
<dbReference type="PANTHER" id="PTHR46093:SF18">
    <property type="entry name" value="FIBRONECTIN TYPE-III DOMAIN-CONTAINING PROTEIN"/>
    <property type="match status" value="1"/>
</dbReference>
<organism evidence="4 5">
    <name type="scientific">Tigriopus californicus</name>
    <name type="common">Marine copepod</name>
    <dbReference type="NCBI Taxonomy" id="6832"/>
    <lineage>
        <taxon>Eukaryota</taxon>
        <taxon>Metazoa</taxon>
        <taxon>Ecdysozoa</taxon>
        <taxon>Arthropoda</taxon>
        <taxon>Crustacea</taxon>
        <taxon>Multicrustacea</taxon>
        <taxon>Hexanauplia</taxon>
        <taxon>Copepoda</taxon>
        <taxon>Harpacticoida</taxon>
        <taxon>Harpacticidae</taxon>
        <taxon>Tigriopus</taxon>
    </lineage>
</organism>
<evidence type="ECO:0000256" key="3">
    <source>
        <dbReference type="SAM" id="SignalP"/>
    </source>
</evidence>
<sequence>MGLCCWNLGPLRAILFVLELTWMVQWSSGTPFIVQSLSSRYAIILGGYGPGYRELKDVEVVKHDRICKNAISEVPTDPGRFLGDISGMAEYINNTGVLFCRHSTCWMLTVGPNTWKKVGGFQNRRDRAASAAVDDTMVVLGGRDVDGLDIIGFEIFDLKSNSWVSKPEWNMAQGRYSFCAVPYNQTALLVIGGYTKDGAISSVELLDTKSGRWEILEDLPRARYGHSCLLMEWAGREGVLVSGGALTGNDVDFLDLKTGKWESFARLPFSTDGHKMVLVEGIPTVFSWERIDQFDGTKWITLDQRLGNSRSAFTVTTIPGHLVPKCL</sequence>
<evidence type="ECO:0000256" key="2">
    <source>
        <dbReference type="ARBA" id="ARBA00022737"/>
    </source>
</evidence>
<protein>
    <submittedName>
        <fullName evidence="4">Uncharacterized protein</fullName>
    </submittedName>
</protein>
<dbReference type="Proteomes" id="UP000318571">
    <property type="component" value="Chromosome 6"/>
</dbReference>
<dbReference type="SUPFAM" id="SSF117281">
    <property type="entry name" value="Kelch motif"/>
    <property type="match status" value="1"/>
</dbReference>
<proteinExistence type="predicted"/>
<accession>A0A553PQY0</accession>
<keyword evidence="5" id="KW-1185">Reference proteome</keyword>
<reference evidence="4 5" key="1">
    <citation type="journal article" date="2018" name="Nat. Ecol. Evol.">
        <title>Genomic signatures of mitonuclear coevolution across populations of Tigriopus californicus.</title>
        <authorList>
            <person name="Barreto F.S."/>
            <person name="Watson E.T."/>
            <person name="Lima T.G."/>
            <person name="Willett C.S."/>
            <person name="Edmands S."/>
            <person name="Li W."/>
            <person name="Burton R.S."/>
        </authorList>
    </citation>
    <scope>NUCLEOTIDE SEQUENCE [LARGE SCALE GENOMIC DNA]</scope>
    <source>
        <strain evidence="4 5">San Diego</strain>
    </source>
</reference>
<dbReference type="PANTHER" id="PTHR46093">
    <property type="entry name" value="ACYL-COA-BINDING DOMAIN-CONTAINING PROTEIN 5"/>
    <property type="match status" value="1"/>
</dbReference>
<dbReference type="EMBL" id="VCGU01000002">
    <property type="protein sequence ID" value="TRY80075.1"/>
    <property type="molecule type" value="Genomic_DNA"/>
</dbReference>
<keyword evidence="3" id="KW-0732">Signal</keyword>
<evidence type="ECO:0000313" key="4">
    <source>
        <dbReference type="EMBL" id="TRY80075.1"/>
    </source>
</evidence>
<dbReference type="SMART" id="SM00612">
    <property type="entry name" value="Kelch"/>
    <property type="match status" value="3"/>
</dbReference>
<dbReference type="InterPro" id="IPR006652">
    <property type="entry name" value="Kelch_1"/>
</dbReference>
<keyword evidence="2" id="KW-0677">Repeat</keyword>
<dbReference type="AlphaFoldDB" id="A0A553PQY0"/>
<keyword evidence="1" id="KW-0880">Kelch repeat</keyword>
<dbReference type="Gene3D" id="2.120.10.80">
    <property type="entry name" value="Kelch-type beta propeller"/>
    <property type="match status" value="1"/>
</dbReference>
<comment type="caution">
    <text evidence="4">The sequence shown here is derived from an EMBL/GenBank/DDBJ whole genome shotgun (WGS) entry which is preliminary data.</text>
</comment>
<name>A0A553PQY0_TIGCA</name>
<gene>
    <name evidence="4" type="ORF">TCAL_09323</name>
</gene>
<evidence type="ECO:0000313" key="5">
    <source>
        <dbReference type="Proteomes" id="UP000318571"/>
    </source>
</evidence>
<feature type="signal peptide" evidence="3">
    <location>
        <begin position="1"/>
        <end position="29"/>
    </location>
</feature>